<protein>
    <submittedName>
        <fullName evidence="1">Uncharacterized protein</fullName>
    </submittedName>
</protein>
<dbReference type="AlphaFoldDB" id="A0A2K2U3R6"/>
<organism evidence="1 2">
    <name type="scientific">Rubneribacter badeniensis</name>
    <dbReference type="NCBI Taxonomy" id="2070688"/>
    <lineage>
        <taxon>Bacteria</taxon>
        <taxon>Bacillati</taxon>
        <taxon>Actinomycetota</taxon>
        <taxon>Coriobacteriia</taxon>
        <taxon>Eggerthellales</taxon>
        <taxon>Eggerthellaceae</taxon>
        <taxon>Rubneribacter</taxon>
    </lineage>
</organism>
<evidence type="ECO:0000313" key="2">
    <source>
        <dbReference type="Proteomes" id="UP000236488"/>
    </source>
</evidence>
<sequence>MMGLTLDQIINRLSSSELERLKKCAEYGMYDELFQLLRAYGYDESDTPASIGQKVKRLVR</sequence>
<evidence type="ECO:0000313" key="1">
    <source>
        <dbReference type="EMBL" id="PNV64966.1"/>
    </source>
</evidence>
<dbReference type="Proteomes" id="UP000236488">
    <property type="component" value="Unassembled WGS sequence"/>
</dbReference>
<comment type="caution">
    <text evidence="1">The sequence shown here is derived from an EMBL/GenBank/DDBJ whole genome shotgun (WGS) entry which is preliminary data.</text>
</comment>
<reference evidence="1 2" key="1">
    <citation type="journal article" date="2018" name="Int. J. Syst. Evol. Microbiol.">
        <title>Rubneribacter badeniensis gen. nov., sp. nov. and Enteroscipio rubneri gen. nov., sp. nov., new members of the Eggerthellaceae isolated from human faeces.</title>
        <authorList>
            <person name="Danylec N."/>
            <person name="Gobl A."/>
            <person name="Stoll D.A."/>
            <person name="Hetzer B."/>
            <person name="Kulling S.E."/>
            <person name="Huch M."/>
        </authorList>
    </citation>
    <scope>NUCLEOTIDE SEQUENCE [LARGE SCALE GENOMIC DNA]</scope>
    <source>
        <strain evidence="1 2">ResAG-85</strain>
    </source>
</reference>
<proteinExistence type="predicted"/>
<accession>A0A2K2U3R6</accession>
<gene>
    <name evidence="1" type="ORF">C2L80_09110</name>
</gene>
<keyword evidence="2" id="KW-1185">Reference proteome</keyword>
<dbReference type="EMBL" id="PPEL01000056">
    <property type="protein sequence ID" value="PNV64966.1"/>
    <property type="molecule type" value="Genomic_DNA"/>
</dbReference>
<name>A0A2K2U3R6_9ACTN</name>